<comment type="caution">
    <text evidence="1">The sequence shown here is derived from an EMBL/GenBank/DDBJ whole genome shotgun (WGS) entry which is preliminary data.</text>
</comment>
<evidence type="ECO:0000313" key="2">
    <source>
        <dbReference type="Proteomes" id="UP001596244"/>
    </source>
</evidence>
<dbReference type="RefSeq" id="WP_377001725.1">
    <property type="nucleotide sequence ID" value="NZ_JBHSQE010000009.1"/>
</dbReference>
<accession>A0ABW1QFR2</accession>
<name>A0ABW1QFR2_9CORY</name>
<gene>
    <name evidence="1" type="ORF">ACFPUZ_09755</name>
</gene>
<keyword evidence="2" id="KW-1185">Reference proteome</keyword>
<dbReference type="Proteomes" id="UP001596244">
    <property type="component" value="Unassembled WGS sequence"/>
</dbReference>
<evidence type="ECO:0000313" key="1">
    <source>
        <dbReference type="EMBL" id="MFC6147090.1"/>
    </source>
</evidence>
<dbReference type="EMBL" id="JBHSQE010000009">
    <property type="protein sequence ID" value="MFC6147090.1"/>
    <property type="molecule type" value="Genomic_DNA"/>
</dbReference>
<reference evidence="2" key="1">
    <citation type="journal article" date="2019" name="Int. J. Syst. Evol. Microbiol.">
        <title>The Global Catalogue of Microorganisms (GCM) 10K type strain sequencing project: providing services to taxonomists for standard genome sequencing and annotation.</title>
        <authorList>
            <consortium name="The Broad Institute Genomics Platform"/>
            <consortium name="The Broad Institute Genome Sequencing Center for Infectious Disease"/>
            <person name="Wu L."/>
            <person name="Ma J."/>
        </authorList>
    </citation>
    <scope>NUCLEOTIDE SEQUENCE [LARGE SCALE GENOMIC DNA]</scope>
    <source>
        <strain evidence="2">CCUG 51943</strain>
    </source>
</reference>
<organism evidence="1 2">
    <name type="scientific">Corynebacterium nasicanis</name>
    <dbReference type="NCBI Taxonomy" id="1448267"/>
    <lineage>
        <taxon>Bacteria</taxon>
        <taxon>Bacillati</taxon>
        <taxon>Actinomycetota</taxon>
        <taxon>Actinomycetes</taxon>
        <taxon>Mycobacteriales</taxon>
        <taxon>Corynebacteriaceae</taxon>
        <taxon>Corynebacterium</taxon>
    </lineage>
</organism>
<sequence length="82" mass="8609">MSTTKVLTPLRVTAPAELLDDDSAALDFLAGEFLFARMNGADALDIVAATELLPTLALAAGAFDAAEMPANFRLVDEAQLVE</sequence>
<protein>
    <submittedName>
        <fullName evidence="1">Uncharacterized protein</fullName>
    </submittedName>
</protein>
<proteinExistence type="predicted"/>